<proteinExistence type="predicted"/>
<reference evidence="2 3" key="1">
    <citation type="submission" date="2016-03" db="EMBL/GenBank/DDBJ databases">
        <title>Whole genome sequencing of Grifola frondosa 9006-11.</title>
        <authorList>
            <person name="Min B."/>
            <person name="Park H."/>
            <person name="Kim J.-G."/>
            <person name="Cho H."/>
            <person name="Oh Y.-L."/>
            <person name="Kong W.-S."/>
            <person name="Choi I.-G."/>
        </authorList>
    </citation>
    <scope>NUCLEOTIDE SEQUENCE [LARGE SCALE GENOMIC DNA]</scope>
    <source>
        <strain evidence="2 3">9006-11</strain>
    </source>
</reference>
<gene>
    <name evidence="2" type="ORF">A0H81_10404</name>
</gene>
<protein>
    <submittedName>
        <fullName evidence="2">Uncharacterized protein</fullName>
    </submittedName>
</protein>
<comment type="caution">
    <text evidence="2">The sequence shown here is derived from an EMBL/GenBank/DDBJ whole genome shotgun (WGS) entry which is preliminary data.</text>
</comment>
<evidence type="ECO:0000313" key="3">
    <source>
        <dbReference type="Proteomes" id="UP000092993"/>
    </source>
</evidence>
<accession>A0A1C7M0T9</accession>
<evidence type="ECO:0000256" key="1">
    <source>
        <dbReference type="SAM" id="MobiDB-lite"/>
    </source>
</evidence>
<dbReference type="Proteomes" id="UP000092993">
    <property type="component" value="Unassembled WGS sequence"/>
</dbReference>
<keyword evidence="3" id="KW-1185">Reference proteome</keyword>
<sequence length="78" mass="9077">MSVRVKDVLKSDLLGPIDSGWRLIHLDIILPFIMRRFLKFIWEHNGAVDSHRETAMSSSEHHETDDQLGQWAKYSGEE</sequence>
<name>A0A1C7M0T9_GRIFR</name>
<dbReference type="AlphaFoldDB" id="A0A1C7M0T9"/>
<feature type="region of interest" description="Disordered" evidence="1">
    <location>
        <begin position="53"/>
        <end position="78"/>
    </location>
</feature>
<organism evidence="2 3">
    <name type="scientific">Grifola frondosa</name>
    <name type="common">Maitake</name>
    <name type="synonym">Polyporus frondosus</name>
    <dbReference type="NCBI Taxonomy" id="5627"/>
    <lineage>
        <taxon>Eukaryota</taxon>
        <taxon>Fungi</taxon>
        <taxon>Dikarya</taxon>
        <taxon>Basidiomycota</taxon>
        <taxon>Agaricomycotina</taxon>
        <taxon>Agaricomycetes</taxon>
        <taxon>Polyporales</taxon>
        <taxon>Grifolaceae</taxon>
        <taxon>Grifola</taxon>
    </lineage>
</organism>
<dbReference type="EMBL" id="LUGG01000015">
    <property type="protein sequence ID" value="OBZ69939.1"/>
    <property type="molecule type" value="Genomic_DNA"/>
</dbReference>
<evidence type="ECO:0000313" key="2">
    <source>
        <dbReference type="EMBL" id="OBZ69939.1"/>
    </source>
</evidence>
<feature type="compositionally biased region" description="Basic and acidic residues" evidence="1">
    <location>
        <begin position="53"/>
        <end position="65"/>
    </location>
</feature>